<evidence type="ECO:0000313" key="10">
    <source>
        <dbReference type="Proteomes" id="UP001177023"/>
    </source>
</evidence>
<dbReference type="PANTHER" id="PTHR12346">
    <property type="entry name" value="SIN3B-RELATED"/>
    <property type="match status" value="1"/>
</dbReference>
<dbReference type="Proteomes" id="UP001177023">
    <property type="component" value="Unassembled WGS sequence"/>
</dbReference>
<dbReference type="GO" id="GO:0000122">
    <property type="term" value="P:negative regulation of transcription by RNA polymerase II"/>
    <property type="evidence" value="ECO:0007669"/>
    <property type="project" value="TreeGrafter"/>
</dbReference>
<reference evidence="9" key="1">
    <citation type="submission" date="2023-06" db="EMBL/GenBank/DDBJ databases">
        <authorList>
            <person name="Delattre M."/>
        </authorList>
    </citation>
    <scope>NUCLEOTIDE SEQUENCE</scope>
    <source>
        <strain evidence="9">AF72</strain>
    </source>
</reference>
<dbReference type="PROSITE" id="PS51477">
    <property type="entry name" value="PAH"/>
    <property type="match status" value="2"/>
</dbReference>
<dbReference type="InterPro" id="IPR031693">
    <property type="entry name" value="Sin3_C"/>
</dbReference>
<accession>A0AA36CSS2</accession>
<keyword evidence="4 5" id="KW-0539">Nucleus</keyword>
<dbReference type="InterPro" id="IPR013194">
    <property type="entry name" value="HDAC_interact_dom"/>
</dbReference>
<dbReference type="Pfam" id="PF16879">
    <property type="entry name" value="Sin3a_C"/>
    <property type="match status" value="1"/>
</dbReference>
<dbReference type="SUPFAM" id="SSF47762">
    <property type="entry name" value="PAH2 domain"/>
    <property type="match status" value="2"/>
</dbReference>
<dbReference type="Pfam" id="PF08295">
    <property type="entry name" value="Sin3_corepress"/>
    <property type="match status" value="1"/>
</dbReference>
<sequence length="1110" mass="126979">MSAGIITLEESPQNPAQSKVKVEDALSYLDQVKNQFSEESGTYTQFLDIMKDFKNQSIDTPGVIRRVSQLFSGRPQLIMGFNTFLPPGFKVLMNEGSNKIMISEPNGNIQEVCEINATGPPGSTPGIVLPATVASTSASARFPLPPSQGPLEIPNRASADLLLGYVHQQPEPTVQQVITGQIPVYRSASGRLHPEMTVKQQITLQMAANQQAQRLAQQQAQAQATANEAAQAAAAAAAAAPVAAVKTETKPQISDILNAQAAPAPTAKEERPKQPNLGNAAFDQALEYVNKIKTRFNTQPAVYKSFLDILSSYQKQEKPGTEKTILDAIGKLFENESDLLEEFRIFLPEANLMAAKRRVEAQKKEEQKERGSSAEESDEEQPKPEGTGGPKFHSELAHEIDYNSCKQLGASYRALPDTKDKPVCSGRTRLCRSVLNDKWVSFPSWLSEDSSNVSQKKSAYEEYLHRTEDDRFELDIVMEVNKYAITCLESILKKPKKKEVILDDALGSTSASTIQRAIKRIYGEASFKVIEALKKNPGSAVPRVLERLRQKQNEWKEAKTKMNDIWKEHIEKYFYRAMDHQSNAAKALDAKWMRHKTLIHQIEKLFDERQRRSEVGEVSDEGPHLILMYPSDMTIIHDVNDLLLHHVRRGYQKEEKEKMKEVIRKWIPEWFAVQREPDSEDEEASTSTAEDTPLKRRTRLQEKLSKRKSGDPEKLRRKTQMMWTRPKCSTTYRMVYGANPLFVFFRLHGMVCDRLSKLKKRQEKMIEEYLYDVEMQKKRAEIYEKHGKDIIGCELNASDPFNGLAVFKPPPVNPEKHYERALQEVKNLMDGAMELTTYEDNIRTLFPTELQNIIVMDKFILNMGKQLHQLVIEDPEPFCTLASYQRFRMEKPAKLYEFDENCFNIELAYADHAERALLKENCFKIQIMHKVDDPRVTIELVDTEKELEEYEAEKDKRTADTKRRLEIRRTAKYLPSLGEEEYIPSVKALPAPTQLKRNLRKVQAGPGAEQKFTIDTTATVLRKPYSASYNPNMCMRMRLGKRTRKERMQQLQKFAKRRAGKIARLCEGHFTESEETACDEWLNDGLQRYSLFNPDFEFLTYGRYLSQMPE</sequence>
<organism evidence="9 10">
    <name type="scientific">Mesorhabditis spiculigera</name>
    <dbReference type="NCBI Taxonomy" id="96644"/>
    <lineage>
        <taxon>Eukaryota</taxon>
        <taxon>Metazoa</taxon>
        <taxon>Ecdysozoa</taxon>
        <taxon>Nematoda</taxon>
        <taxon>Chromadorea</taxon>
        <taxon>Rhabditida</taxon>
        <taxon>Rhabditina</taxon>
        <taxon>Rhabditomorpha</taxon>
        <taxon>Rhabditoidea</taxon>
        <taxon>Rhabditidae</taxon>
        <taxon>Mesorhabditinae</taxon>
        <taxon>Mesorhabditis</taxon>
    </lineage>
</organism>
<dbReference type="InterPro" id="IPR036600">
    <property type="entry name" value="PAH_sf"/>
</dbReference>
<dbReference type="Gene3D" id="1.20.1160.11">
    <property type="entry name" value="Paired amphipathic helix"/>
    <property type="match status" value="2"/>
</dbReference>
<evidence type="ECO:0000256" key="1">
    <source>
        <dbReference type="ARBA" id="ARBA00004123"/>
    </source>
</evidence>
<dbReference type="Pfam" id="PF02671">
    <property type="entry name" value="PAH"/>
    <property type="match status" value="2"/>
</dbReference>
<dbReference type="InterPro" id="IPR039774">
    <property type="entry name" value="Sin3-like"/>
</dbReference>
<feature type="non-terminal residue" evidence="9">
    <location>
        <position position="1110"/>
    </location>
</feature>
<dbReference type="FunFam" id="1.20.1160.11:FF:000001">
    <property type="entry name" value="Paired amphipathic helix protein Sin3"/>
    <property type="match status" value="1"/>
</dbReference>
<feature type="compositionally biased region" description="Basic and acidic residues" evidence="7">
    <location>
        <begin position="699"/>
        <end position="714"/>
    </location>
</feature>
<dbReference type="InterPro" id="IPR003822">
    <property type="entry name" value="PAH"/>
</dbReference>
<evidence type="ECO:0000256" key="3">
    <source>
        <dbReference type="ARBA" id="ARBA00022737"/>
    </source>
</evidence>
<feature type="compositionally biased region" description="Basic and acidic residues" evidence="7">
    <location>
        <begin position="361"/>
        <end position="373"/>
    </location>
</feature>
<evidence type="ECO:0000259" key="8">
    <source>
        <dbReference type="SMART" id="SM00761"/>
    </source>
</evidence>
<dbReference type="PANTHER" id="PTHR12346:SF0">
    <property type="entry name" value="SIN3A, ISOFORM G"/>
    <property type="match status" value="1"/>
</dbReference>
<dbReference type="AlphaFoldDB" id="A0AA36CSS2"/>
<name>A0AA36CSS2_9BILA</name>
<keyword evidence="2" id="KW-0678">Repressor</keyword>
<evidence type="ECO:0000256" key="4">
    <source>
        <dbReference type="ARBA" id="ARBA00023242"/>
    </source>
</evidence>
<evidence type="ECO:0000313" key="9">
    <source>
        <dbReference type="EMBL" id="CAJ0573789.1"/>
    </source>
</evidence>
<gene>
    <name evidence="9" type="ORF">MSPICULIGERA_LOCUS12138</name>
</gene>
<evidence type="ECO:0000256" key="7">
    <source>
        <dbReference type="SAM" id="MobiDB-lite"/>
    </source>
</evidence>
<keyword evidence="10" id="KW-1185">Reference proteome</keyword>
<feature type="region of interest" description="Disordered" evidence="7">
    <location>
        <begin position="677"/>
        <end position="720"/>
    </location>
</feature>
<evidence type="ECO:0000256" key="5">
    <source>
        <dbReference type="PROSITE-ProRule" id="PRU00810"/>
    </source>
</evidence>
<feature type="region of interest" description="Disordered" evidence="7">
    <location>
        <begin position="361"/>
        <end position="393"/>
    </location>
</feature>
<comment type="caution">
    <text evidence="9">The sequence shown here is derived from an EMBL/GenBank/DDBJ whole genome shotgun (WGS) entry which is preliminary data.</text>
</comment>
<dbReference type="EMBL" id="CATQJA010002624">
    <property type="protein sequence ID" value="CAJ0573789.1"/>
    <property type="molecule type" value="Genomic_DNA"/>
</dbReference>
<proteinExistence type="predicted"/>
<protein>
    <recommendedName>
        <fullName evidence="8">Histone deacetylase interacting domain-containing protein</fullName>
    </recommendedName>
</protein>
<feature type="domain" description="Histone deacetylase interacting" evidence="8">
    <location>
        <begin position="404"/>
        <end position="505"/>
    </location>
</feature>
<keyword evidence="3" id="KW-0677">Repeat</keyword>
<feature type="coiled-coil region" evidence="6">
    <location>
        <begin position="208"/>
        <end position="235"/>
    </location>
</feature>
<comment type="subcellular location">
    <subcellularLocation>
        <location evidence="1 5">Nucleus</location>
    </subcellularLocation>
</comment>
<evidence type="ECO:0000256" key="6">
    <source>
        <dbReference type="SAM" id="Coils"/>
    </source>
</evidence>
<evidence type="ECO:0000256" key="2">
    <source>
        <dbReference type="ARBA" id="ARBA00022491"/>
    </source>
</evidence>
<dbReference type="FunFam" id="1.20.1160.11:FF:000003">
    <property type="entry name" value="Paired amphipathic helix SIN3-like protein"/>
    <property type="match status" value="1"/>
</dbReference>
<keyword evidence="6" id="KW-0175">Coiled coil</keyword>
<dbReference type="GO" id="GO:0070822">
    <property type="term" value="C:Sin3-type complex"/>
    <property type="evidence" value="ECO:0007669"/>
    <property type="project" value="TreeGrafter"/>
</dbReference>
<dbReference type="SMART" id="SM00761">
    <property type="entry name" value="HDAC_interact"/>
    <property type="match status" value="1"/>
</dbReference>
<dbReference type="GO" id="GO:0003714">
    <property type="term" value="F:transcription corepressor activity"/>
    <property type="evidence" value="ECO:0007669"/>
    <property type="project" value="InterPro"/>
</dbReference>